<name>A0A9P5ZE32_9AGAR</name>
<accession>A0A9P5ZE32</accession>
<dbReference type="Proteomes" id="UP000807469">
    <property type="component" value="Unassembled WGS sequence"/>
</dbReference>
<evidence type="ECO:0000313" key="2">
    <source>
        <dbReference type="Proteomes" id="UP000807469"/>
    </source>
</evidence>
<comment type="caution">
    <text evidence="1">The sequence shown here is derived from an EMBL/GenBank/DDBJ whole genome shotgun (WGS) entry which is preliminary data.</text>
</comment>
<dbReference type="OrthoDB" id="3232239at2759"/>
<proteinExistence type="predicted"/>
<sequence length="395" mass="44700">MATISCSHSTIIIPQEVCGIICQDEVLTQRDLYALCNLSQAFHAEAEPMLYSSVHLELTNKIRPFCRTVILRPHLIKRTRKLVLILPPQSLDPDDLLQIKKILHLSTNLRDLRVLLHSSGATHNHEEVGDWSLENYVFKLTTFVNSYFSTLDIIRFMEVQSEIKTLVMGQTSIRTHPKRLCSSLENLYCSFEELPTFGGQLKRLYVRVMSFNFTSINNDLSYVGSQFGATLTSLGLDLNNMILGGSNTIKWFIDTVAQHLPRIRLLEIIYDALDGSFDLATARTSPEFSELETVVLRPSSPASIFTLSGYYVEGYLSIDLRTDVSRMSCATLIMQYLPTPKNLVLVDVNKNISYEFNRALDGSVSFVDSKLAFTIMPLDSMDSLEAIDDDWLNKM</sequence>
<keyword evidence="2" id="KW-1185">Reference proteome</keyword>
<dbReference type="AlphaFoldDB" id="A0A9P5ZE32"/>
<evidence type="ECO:0000313" key="1">
    <source>
        <dbReference type="EMBL" id="KAF9484980.1"/>
    </source>
</evidence>
<dbReference type="EMBL" id="MU155139">
    <property type="protein sequence ID" value="KAF9484980.1"/>
    <property type="molecule type" value="Genomic_DNA"/>
</dbReference>
<reference evidence="1" key="1">
    <citation type="submission" date="2020-11" db="EMBL/GenBank/DDBJ databases">
        <authorList>
            <consortium name="DOE Joint Genome Institute"/>
            <person name="Ahrendt S."/>
            <person name="Riley R."/>
            <person name="Andreopoulos W."/>
            <person name="Labutti K."/>
            <person name="Pangilinan J."/>
            <person name="Ruiz-Duenas F.J."/>
            <person name="Barrasa J.M."/>
            <person name="Sanchez-Garcia M."/>
            <person name="Camarero S."/>
            <person name="Miyauchi S."/>
            <person name="Serrano A."/>
            <person name="Linde D."/>
            <person name="Babiker R."/>
            <person name="Drula E."/>
            <person name="Ayuso-Fernandez I."/>
            <person name="Pacheco R."/>
            <person name="Padilla G."/>
            <person name="Ferreira P."/>
            <person name="Barriuso J."/>
            <person name="Kellner H."/>
            <person name="Castanera R."/>
            <person name="Alfaro M."/>
            <person name="Ramirez L."/>
            <person name="Pisabarro A.G."/>
            <person name="Kuo A."/>
            <person name="Tritt A."/>
            <person name="Lipzen A."/>
            <person name="He G."/>
            <person name="Yan M."/>
            <person name="Ng V."/>
            <person name="Cullen D."/>
            <person name="Martin F."/>
            <person name="Rosso M.-N."/>
            <person name="Henrissat B."/>
            <person name="Hibbett D."/>
            <person name="Martinez A.T."/>
            <person name="Grigoriev I.V."/>
        </authorList>
    </citation>
    <scope>NUCLEOTIDE SEQUENCE</scope>
    <source>
        <strain evidence="1">CIRM-BRFM 674</strain>
    </source>
</reference>
<organism evidence="1 2">
    <name type="scientific">Pholiota conissans</name>
    <dbReference type="NCBI Taxonomy" id="109636"/>
    <lineage>
        <taxon>Eukaryota</taxon>
        <taxon>Fungi</taxon>
        <taxon>Dikarya</taxon>
        <taxon>Basidiomycota</taxon>
        <taxon>Agaricomycotina</taxon>
        <taxon>Agaricomycetes</taxon>
        <taxon>Agaricomycetidae</taxon>
        <taxon>Agaricales</taxon>
        <taxon>Agaricineae</taxon>
        <taxon>Strophariaceae</taxon>
        <taxon>Pholiota</taxon>
    </lineage>
</organism>
<protein>
    <submittedName>
        <fullName evidence="1">Uncharacterized protein</fullName>
    </submittedName>
</protein>
<gene>
    <name evidence="1" type="ORF">BDN70DRAFT_871983</name>
</gene>